<dbReference type="AlphaFoldDB" id="A0AB34JQT8"/>
<keyword evidence="1" id="KW-0813">Transport</keyword>
<keyword evidence="1" id="KW-0472">Membrane</keyword>
<evidence type="ECO:0000259" key="3">
    <source>
        <dbReference type="Pfam" id="PF07819"/>
    </source>
</evidence>
<feature type="domain" description="GPI inositol-deacylase PGAP1-like alpha/beta" evidence="3">
    <location>
        <begin position="165"/>
        <end position="214"/>
    </location>
</feature>
<sequence>MLTAASLLFVQPTVAFIVLQSGTATTPPFRSLARMSDAPQLPRVKAAVIVPGFLSDESDFAPLAKALTLRGIPTVVAPMKLWHWLPVIGGRSVRPVLERIDHAVRHVAAQAGGGSIHVPPIEYGILDLWSEFWNNPGGVAAVGGTTDPSAYPIVSPRGRFPDAGQPAGRIALIGHSAGGYIARIYCSERAYGGKAYCGCRLVHSIVTLGTPHAAGSAVPFVHVEWANQEPMIPNVDALAVGASGTPGDRSGALTQGAYSFCTATGTGGELLDGDGITPTGAQANSHQRLLLLICGLEHCMCLYSVAESSIAWPGANTLVLPGVTHYPWTASPFADLVAPELTQAHRKGKPWYGDDVALDKWVPWLEDKLEQLD</sequence>
<proteinExistence type="inferred from homology"/>
<evidence type="ECO:0000256" key="2">
    <source>
        <dbReference type="SAM" id="SignalP"/>
    </source>
</evidence>
<dbReference type="InterPro" id="IPR012908">
    <property type="entry name" value="PGAP1-ab_dom-like"/>
</dbReference>
<dbReference type="InterPro" id="IPR029058">
    <property type="entry name" value="AB_hydrolase_fold"/>
</dbReference>
<comment type="subcellular location">
    <subcellularLocation>
        <location evidence="1">Endoplasmic reticulum membrane</location>
    </subcellularLocation>
</comment>
<dbReference type="Pfam" id="PF07819">
    <property type="entry name" value="PGAP1"/>
    <property type="match status" value="1"/>
</dbReference>
<gene>
    <name evidence="4" type="ORF">AB1Y20_019127</name>
</gene>
<dbReference type="EC" id="3.1.-.-" evidence="1"/>
<dbReference type="GO" id="GO:0005789">
    <property type="term" value="C:endoplasmic reticulum membrane"/>
    <property type="evidence" value="ECO:0007669"/>
    <property type="project" value="UniProtKB-SubCell"/>
</dbReference>
<keyword evidence="1" id="KW-0378">Hydrolase</keyword>
<dbReference type="Proteomes" id="UP001515480">
    <property type="component" value="Unassembled WGS sequence"/>
</dbReference>
<comment type="function">
    <text evidence="1">Involved in inositol deacylation of GPI-anchored proteins which plays important roles in the quality control and ER-associated degradation of GPI-anchored proteins.</text>
</comment>
<feature type="signal peptide" evidence="2">
    <location>
        <begin position="1"/>
        <end position="15"/>
    </location>
</feature>
<dbReference type="SUPFAM" id="SSF53474">
    <property type="entry name" value="alpha/beta-Hydrolases"/>
    <property type="match status" value="1"/>
</dbReference>
<comment type="caution">
    <text evidence="4">The sequence shown here is derived from an EMBL/GenBank/DDBJ whole genome shotgun (WGS) entry which is preliminary data.</text>
</comment>
<keyword evidence="2" id="KW-0732">Signal</keyword>
<evidence type="ECO:0000313" key="4">
    <source>
        <dbReference type="EMBL" id="KAL1524220.1"/>
    </source>
</evidence>
<feature type="chain" id="PRO_5044191675" description="GPI inositol-deacylase" evidence="2">
    <location>
        <begin position="16"/>
        <end position="373"/>
    </location>
</feature>
<accession>A0AB34JQT8</accession>
<keyword evidence="1" id="KW-0256">Endoplasmic reticulum</keyword>
<comment type="similarity">
    <text evidence="1">Belongs to the GPI inositol-deacylase family.</text>
</comment>
<organism evidence="4 5">
    <name type="scientific">Prymnesium parvum</name>
    <name type="common">Toxic golden alga</name>
    <dbReference type="NCBI Taxonomy" id="97485"/>
    <lineage>
        <taxon>Eukaryota</taxon>
        <taxon>Haptista</taxon>
        <taxon>Haptophyta</taxon>
        <taxon>Prymnesiophyceae</taxon>
        <taxon>Prymnesiales</taxon>
        <taxon>Prymnesiaceae</taxon>
        <taxon>Prymnesium</taxon>
    </lineage>
</organism>
<evidence type="ECO:0000313" key="5">
    <source>
        <dbReference type="Proteomes" id="UP001515480"/>
    </source>
</evidence>
<dbReference type="PANTHER" id="PTHR47909">
    <property type="entry name" value="ALPHA/BETA-HYDROLASES SUPERFAMILY PROTEIN"/>
    <property type="match status" value="1"/>
</dbReference>
<dbReference type="GO" id="GO:0016788">
    <property type="term" value="F:hydrolase activity, acting on ester bonds"/>
    <property type="evidence" value="ECO:0007669"/>
    <property type="project" value="InterPro"/>
</dbReference>
<dbReference type="EMBL" id="JBGBPQ010000005">
    <property type="protein sequence ID" value="KAL1524220.1"/>
    <property type="molecule type" value="Genomic_DNA"/>
</dbReference>
<dbReference type="GO" id="GO:0015031">
    <property type="term" value="P:protein transport"/>
    <property type="evidence" value="ECO:0007669"/>
    <property type="project" value="UniProtKB-KW"/>
</dbReference>
<reference evidence="4 5" key="1">
    <citation type="journal article" date="2024" name="Science">
        <title>Giant polyketide synthase enzymes in the biosynthesis of giant marine polyether toxins.</title>
        <authorList>
            <person name="Fallon T.R."/>
            <person name="Shende V.V."/>
            <person name="Wierzbicki I.H."/>
            <person name="Pendleton A.L."/>
            <person name="Watervoot N.F."/>
            <person name="Auber R.P."/>
            <person name="Gonzalez D.J."/>
            <person name="Wisecaver J.H."/>
            <person name="Moore B.S."/>
        </authorList>
    </citation>
    <scope>NUCLEOTIDE SEQUENCE [LARGE SCALE GENOMIC DNA]</scope>
    <source>
        <strain evidence="4 5">12B1</strain>
    </source>
</reference>
<dbReference type="Gene3D" id="3.40.50.1820">
    <property type="entry name" value="alpha/beta hydrolase"/>
    <property type="match status" value="1"/>
</dbReference>
<evidence type="ECO:0000256" key="1">
    <source>
        <dbReference type="RuleBase" id="RU365011"/>
    </source>
</evidence>
<protein>
    <recommendedName>
        <fullName evidence="1">GPI inositol-deacylase</fullName>
        <ecNumber evidence="1">3.1.-.-</ecNumber>
    </recommendedName>
</protein>
<dbReference type="PANTHER" id="PTHR47909:SF2">
    <property type="entry name" value="GPI INOSITOL-DEACYLASE"/>
    <property type="match status" value="1"/>
</dbReference>
<name>A0AB34JQT8_PRYPA</name>
<keyword evidence="1" id="KW-0653">Protein transport</keyword>
<keyword evidence="5" id="KW-1185">Reference proteome</keyword>